<reference evidence="2 3" key="1">
    <citation type="journal article" date="2007" name="J. Gen. Virol.">
        <title>Comparison of ovine herpesvirus 2 genomes isolated from domestic sheep (Ovis aries) and a clinically affected cow (Bos bovis).</title>
        <authorList>
            <person name="Taus N.S."/>
            <person name="Herndon D.R."/>
            <person name="Traul D.L."/>
            <person name="Stewart J.P."/>
            <person name="Ackermann M."/>
            <person name="Li H."/>
            <person name="Knowles D.P."/>
            <person name="Lewis G.S."/>
            <person name="Brayton K.A."/>
        </authorList>
    </citation>
    <scope>NUCLEOTIDE SEQUENCE [LARGE SCALE GENOMIC DNA]</scope>
</reference>
<feature type="transmembrane region" description="Helical" evidence="1">
    <location>
        <begin position="447"/>
        <end position="471"/>
    </location>
</feature>
<keyword evidence="1" id="KW-1133">Transmembrane helix</keyword>
<dbReference type="Proteomes" id="UP000152762">
    <property type="component" value="Segment"/>
</dbReference>
<proteinExistence type="predicted"/>
<protein>
    <submittedName>
        <fullName evidence="2">Ov8</fullName>
    </submittedName>
</protein>
<gene>
    <name evidence="2" type="ORF">OvHV-2gp50</name>
</gene>
<dbReference type="EMBL" id="DQ198083">
    <property type="protein sequence ID" value="ABB22270.1"/>
    <property type="molecule type" value="Genomic_DNA"/>
</dbReference>
<keyword evidence="1" id="KW-0472">Membrane</keyword>
<evidence type="ECO:0000313" key="3">
    <source>
        <dbReference type="Proteomes" id="UP000152762"/>
    </source>
</evidence>
<evidence type="ECO:0000256" key="1">
    <source>
        <dbReference type="SAM" id="Phobius"/>
    </source>
</evidence>
<keyword evidence="1" id="KW-0812">Transmembrane</keyword>
<accession>A1BM41</accession>
<evidence type="ECO:0000313" key="2">
    <source>
        <dbReference type="EMBL" id="ABB22270.1"/>
    </source>
</evidence>
<name>A1BM41_9GAMA</name>
<organism evidence="2 3">
    <name type="scientific">Ovine gammaherpesvirus 2</name>
    <dbReference type="NCBI Taxonomy" id="10398"/>
    <lineage>
        <taxon>Viruses</taxon>
        <taxon>Duplodnaviria</taxon>
        <taxon>Heunggongvirae</taxon>
        <taxon>Peploviricota</taxon>
        <taxon>Herviviricetes</taxon>
        <taxon>Herpesvirales</taxon>
        <taxon>Orthoherpesviridae</taxon>
        <taxon>Gammaherpesvirinae</taxon>
        <taxon>Macavirus</taxon>
        <taxon>Macavirus ovinegamma2</taxon>
    </lineage>
</organism>
<sequence>MDNATLSLNCNYTTYSYTHYVYSTLSYLVFVGNGPVYPNCPDCVYDVTFNSSSLHNLNSSYIRISNATSDIKSFNESSGEGGPPVTLSVVGGQSPWVIWAAVNISSDNMTLDSEGQDALALMRVVDPFNISWCTVYNARPVPATEPEQNEDCADISDELPVLDSKSSIFLQDYSANSSINFTVFLALNSSNSYSQCSANVSIPNPNRLTNVQIACPTLPLTVNMKMIPANNTEGDTLSATLDIGWLLAHEDGVSLTVKTTQTSPLRSNCSRFQNISSRRESLPENNRYSLTHIPTPVNRNKSFSLSWNPVLLNFSQPPQSFQLVVYNQREPSCVLERLDNVSDAVLVSLACPHLEASFTPGGPITVTVSENYSSNANFSLAFLSSLGTEYAGVLLLPVSSDLEASPGHHHHHRSHSTRRLIITPHDLFPPEDLTTPPVVEHHERMKIWLLPIAGTIFAIVMVVIINIVLCLTE</sequence>